<dbReference type="PANTHER" id="PTHR47992">
    <property type="entry name" value="PROTEIN PHOSPHATASE"/>
    <property type="match status" value="1"/>
</dbReference>
<evidence type="ECO:0000256" key="5">
    <source>
        <dbReference type="ARBA" id="ARBA00022723"/>
    </source>
</evidence>
<evidence type="ECO:0000256" key="10">
    <source>
        <dbReference type="ARBA" id="ARBA00047761"/>
    </source>
</evidence>
<feature type="region of interest" description="Disordered" evidence="13">
    <location>
        <begin position="375"/>
        <end position="400"/>
    </location>
</feature>
<dbReference type="OrthoDB" id="420076at2759"/>
<evidence type="ECO:0000256" key="6">
    <source>
        <dbReference type="ARBA" id="ARBA00022801"/>
    </source>
</evidence>
<evidence type="ECO:0000256" key="2">
    <source>
        <dbReference type="ARBA" id="ARBA00001946"/>
    </source>
</evidence>
<dbReference type="SUPFAM" id="SSF81606">
    <property type="entry name" value="PP2C-like"/>
    <property type="match status" value="1"/>
</dbReference>
<dbReference type="GO" id="GO:0046872">
    <property type="term" value="F:metal ion binding"/>
    <property type="evidence" value="ECO:0007669"/>
    <property type="project" value="UniProtKB-KW"/>
</dbReference>
<feature type="domain" description="PPM-type phosphatase" evidence="14">
    <location>
        <begin position="47"/>
        <end position="355"/>
    </location>
</feature>
<dbReference type="STRING" id="59895.A0A103YGN0"/>
<dbReference type="InterPro" id="IPR001932">
    <property type="entry name" value="PPM-type_phosphatase-like_dom"/>
</dbReference>
<sequence length="400" mass="44283">MLSKLINILKACWRPSSDRYYDGGSDAVGRQDGLLWYNDIGKHLNGDYSMAVVQANMLLEDQSQIESGSLSFLDSGPYGTFIGVYDGHGGPETSRYVNDHLFQNLKRFTSEQNSMSVDVIRKAFQATEEGFLSVVAKQWTVKPQLAAVGSCCLAGVICNGTLFIANAGDSRAVLGRTVKATGEVIGIQLSMEHNASIESVRQELHNLHPDDPQIVVLKHNVWRVKGIIQISRSIGDVYLKKAEFNREPLYAKFRLRDPMRRPILSADPSISVHEIQPNDQFLIFASDGLWEHLSNQDAVDIVQNHPHNGSARRLVKTALQEAAKKREMRYTDLKKIDRGVRRHFHDDITVVVVFLDSNLVSKVSSWKGPTLSVKGGGINISRKTPATPPPPSTATDHGGT</sequence>
<dbReference type="InterPro" id="IPR036457">
    <property type="entry name" value="PPM-type-like_dom_sf"/>
</dbReference>
<dbReference type="PROSITE" id="PS51746">
    <property type="entry name" value="PPM_2"/>
    <property type="match status" value="1"/>
</dbReference>
<evidence type="ECO:0000256" key="3">
    <source>
        <dbReference type="ARBA" id="ARBA00006702"/>
    </source>
</evidence>
<evidence type="ECO:0000259" key="14">
    <source>
        <dbReference type="PROSITE" id="PS51746"/>
    </source>
</evidence>
<evidence type="ECO:0000256" key="7">
    <source>
        <dbReference type="ARBA" id="ARBA00022842"/>
    </source>
</evidence>
<name>A0A103YGN0_CYNCS</name>
<evidence type="ECO:0000256" key="4">
    <source>
        <dbReference type="ARBA" id="ARBA00013081"/>
    </source>
</evidence>
<comment type="catalytic activity">
    <reaction evidence="10">
        <text>O-phospho-L-seryl-[protein] + H2O = L-seryl-[protein] + phosphate</text>
        <dbReference type="Rhea" id="RHEA:20629"/>
        <dbReference type="Rhea" id="RHEA-COMP:9863"/>
        <dbReference type="Rhea" id="RHEA-COMP:11604"/>
        <dbReference type="ChEBI" id="CHEBI:15377"/>
        <dbReference type="ChEBI" id="CHEBI:29999"/>
        <dbReference type="ChEBI" id="CHEBI:43474"/>
        <dbReference type="ChEBI" id="CHEBI:83421"/>
        <dbReference type="EC" id="3.1.3.16"/>
    </reaction>
</comment>
<evidence type="ECO:0000256" key="1">
    <source>
        <dbReference type="ARBA" id="ARBA00001936"/>
    </source>
</evidence>
<dbReference type="Pfam" id="PF00481">
    <property type="entry name" value="PP2C"/>
    <property type="match status" value="1"/>
</dbReference>
<dbReference type="EC" id="3.1.3.16" evidence="4"/>
<evidence type="ECO:0000313" key="16">
    <source>
        <dbReference type="Proteomes" id="UP000243975"/>
    </source>
</evidence>
<evidence type="ECO:0000256" key="11">
    <source>
        <dbReference type="ARBA" id="ARBA00048336"/>
    </source>
</evidence>
<dbReference type="Gene3D" id="3.60.40.10">
    <property type="entry name" value="PPM-type phosphatase domain"/>
    <property type="match status" value="1"/>
</dbReference>
<comment type="similarity">
    <text evidence="3 12">Belongs to the PP2C family.</text>
</comment>
<keyword evidence="5" id="KW-0479">Metal-binding</keyword>
<dbReference type="OMA" id="LLWYNDI"/>
<dbReference type="CDD" id="cd00143">
    <property type="entry name" value="PP2Cc"/>
    <property type="match status" value="1"/>
</dbReference>
<evidence type="ECO:0000256" key="9">
    <source>
        <dbReference type="ARBA" id="ARBA00023211"/>
    </source>
</evidence>
<evidence type="ECO:0000313" key="15">
    <source>
        <dbReference type="EMBL" id="KVI08738.1"/>
    </source>
</evidence>
<comment type="catalytic activity">
    <reaction evidence="11">
        <text>O-phospho-L-threonyl-[protein] + H2O = L-threonyl-[protein] + phosphate</text>
        <dbReference type="Rhea" id="RHEA:47004"/>
        <dbReference type="Rhea" id="RHEA-COMP:11060"/>
        <dbReference type="Rhea" id="RHEA-COMP:11605"/>
        <dbReference type="ChEBI" id="CHEBI:15377"/>
        <dbReference type="ChEBI" id="CHEBI:30013"/>
        <dbReference type="ChEBI" id="CHEBI:43474"/>
        <dbReference type="ChEBI" id="CHEBI:61977"/>
        <dbReference type="EC" id="3.1.3.16"/>
    </reaction>
</comment>
<comment type="cofactor">
    <cofactor evidence="2">
        <name>Mg(2+)</name>
        <dbReference type="ChEBI" id="CHEBI:18420"/>
    </cofactor>
</comment>
<comment type="caution">
    <text evidence="15">The sequence shown here is derived from an EMBL/GenBank/DDBJ whole genome shotgun (WGS) entry which is preliminary data.</text>
</comment>
<keyword evidence="9" id="KW-0464">Manganese</keyword>
<keyword evidence="8 12" id="KW-0904">Protein phosphatase</keyword>
<dbReference type="Gramene" id="KVI08738">
    <property type="protein sequence ID" value="KVI08738"/>
    <property type="gene ID" value="Ccrd_012861"/>
</dbReference>
<evidence type="ECO:0000256" key="13">
    <source>
        <dbReference type="SAM" id="MobiDB-lite"/>
    </source>
</evidence>
<dbReference type="GO" id="GO:0016020">
    <property type="term" value="C:membrane"/>
    <property type="evidence" value="ECO:0007669"/>
    <property type="project" value="UniProtKB-ARBA"/>
</dbReference>
<evidence type="ECO:0000256" key="8">
    <source>
        <dbReference type="ARBA" id="ARBA00022912"/>
    </source>
</evidence>
<comment type="cofactor">
    <cofactor evidence="1">
        <name>Mn(2+)</name>
        <dbReference type="ChEBI" id="CHEBI:29035"/>
    </cofactor>
</comment>
<dbReference type="Proteomes" id="UP000243975">
    <property type="component" value="Unassembled WGS sequence"/>
</dbReference>
<reference evidence="15 16" key="1">
    <citation type="journal article" date="2016" name="Sci. Rep.">
        <title>The genome sequence of the outbreeding globe artichoke constructed de novo incorporating a phase-aware low-pass sequencing strategy of F1 progeny.</title>
        <authorList>
            <person name="Scaglione D."/>
            <person name="Reyes-Chin-Wo S."/>
            <person name="Acquadro A."/>
            <person name="Froenicke L."/>
            <person name="Portis E."/>
            <person name="Beitel C."/>
            <person name="Tirone M."/>
            <person name="Mauro R."/>
            <person name="Lo Monaco A."/>
            <person name="Mauromicale G."/>
            <person name="Faccioli P."/>
            <person name="Cattivelli L."/>
            <person name="Rieseberg L."/>
            <person name="Michelmore R."/>
            <person name="Lanteri S."/>
        </authorList>
    </citation>
    <scope>NUCLEOTIDE SEQUENCE [LARGE SCALE GENOMIC DNA]</scope>
    <source>
        <strain evidence="15">2C</strain>
    </source>
</reference>
<organism evidence="15 16">
    <name type="scientific">Cynara cardunculus var. scolymus</name>
    <name type="common">Globe artichoke</name>
    <name type="synonym">Cynara scolymus</name>
    <dbReference type="NCBI Taxonomy" id="59895"/>
    <lineage>
        <taxon>Eukaryota</taxon>
        <taxon>Viridiplantae</taxon>
        <taxon>Streptophyta</taxon>
        <taxon>Embryophyta</taxon>
        <taxon>Tracheophyta</taxon>
        <taxon>Spermatophyta</taxon>
        <taxon>Magnoliopsida</taxon>
        <taxon>eudicotyledons</taxon>
        <taxon>Gunneridae</taxon>
        <taxon>Pentapetalae</taxon>
        <taxon>asterids</taxon>
        <taxon>campanulids</taxon>
        <taxon>Asterales</taxon>
        <taxon>Asteraceae</taxon>
        <taxon>Carduoideae</taxon>
        <taxon>Cardueae</taxon>
        <taxon>Carduinae</taxon>
        <taxon>Cynara</taxon>
    </lineage>
</organism>
<keyword evidence="6 12" id="KW-0378">Hydrolase</keyword>
<dbReference type="GO" id="GO:0004722">
    <property type="term" value="F:protein serine/threonine phosphatase activity"/>
    <property type="evidence" value="ECO:0007669"/>
    <property type="project" value="UniProtKB-EC"/>
</dbReference>
<dbReference type="AlphaFoldDB" id="A0A103YGN0"/>
<dbReference type="InterPro" id="IPR000222">
    <property type="entry name" value="PP2C_BS"/>
</dbReference>
<proteinExistence type="inferred from homology"/>
<dbReference type="FunFam" id="3.60.40.10:FF:000008">
    <property type="entry name" value="Phosphatase 2C family protein"/>
    <property type="match status" value="1"/>
</dbReference>
<keyword evidence="7" id="KW-0460">Magnesium</keyword>
<gene>
    <name evidence="15" type="ORF">Ccrd_012861</name>
</gene>
<dbReference type="EMBL" id="LEKV01001091">
    <property type="protein sequence ID" value="KVI08738.1"/>
    <property type="molecule type" value="Genomic_DNA"/>
</dbReference>
<keyword evidence="16" id="KW-1185">Reference proteome</keyword>
<dbReference type="InterPro" id="IPR015655">
    <property type="entry name" value="PP2C"/>
</dbReference>
<accession>A0A103YGN0</accession>
<dbReference type="SMART" id="SM00332">
    <property type="entry name" value="PP2Cc"/>
    <property type="match status" value="1"/>
</dbReference>
<protein>
    <recommendedName>
        <fullName evidence="4">protein-serine/threonine phosphatase</fullName>
        <ecNumber evidence="4">3.1.3.16</ecNumber>
    </recommendedName>
</protein>
<evidence type="ECO:0000256" key="12">
    <source>
        <dbReference type="RuleBase" id="RU003465"/>
    </source>
</evidence>
<dbReference type="PROSITE" id="PS01032">
    <property type="entry name" value="PPM_1"/>
    <property type="match status" value="1"/>
</dbReference>